<evidence type="ECO:0000256" key="4">
    <source>
        <dbReference type="ARBA" id="ARBA00022989"/>
    </source>
</evidence>
<evidence type="ECO:0000256" key="1">
    <source>
        <dbReference type="ARBA" id="ARBA00004651"/>
    </source>
</evidence>
<accession>A0A644VZN3</accession>
<dbReference type="GO" id="GO:0005886">
    <property type="term" value="C:plasma membrane"/>
    <property type="evidence" value="ECO:0007669"/>
    <property type="project" value="UniProtKB-SubCell"/>
</dbReference>
<sequence length="531" mass="56594">MSAHLFSYINILGGLALFLYGVEETTAAFGSSFGGRSKDLMVRFTRKKPLAFLFGVLLSAVAQGSTVATSFAIGFVDVGMLSFAGSVVVMMGASVGGTFVTFLLSLDIAAFSPLLFAASLLMVRFGRGKTYRIGNMLQGLSLVLLGMFVLKLGVGPLLSTPGFAELAAHAGANSLLTGLAAFAATAVLQSSSAVMALAVTLATSGAMPVTAVLPVIFGAHAGSSVTVLIAGLSGKQNARKLGICTFVYKVLGVLILLPALPWLQGLLSGAAGGLAGKIVLAQVGVTLFNALVFYPFADALARFSGAIAERTGRERLAAPVYLDEDLLEIPSLAILLLSKEMIRLANYIEMYCQVLFVSSPNGDRTFQELPGAIRELSEACEEYMYGIHIPSDDDVLRENYSTVSYSMVSFRQMAKILSGELRLLAEAGVGGQLARELGKTTWDELTRVAMTDIRLALRAFALADVDFAAVAGKYEREFEELDRRIRLRLGADALNRRELAPLVDFLSQIFLLVKTSLEIARGEAYREGTAR</sequence>
<dbReference type="NCBIfam" id="NF037997">
    <property type="entry name" value="Na_Pi_symport"/>
    <property type="match status" value="1"/>
</dbReference>
<feature type="transmembrane region" description="Helical" evidence="6">
    <location>
        <begin position="211"/>
        <end position="234"/>
    </location>
</feature>
<keyword evidence="5 6" id="KW-0472">Membrane</keyword>
<gene>
    <name evidence="7" type="ORF">SDC9_42095</name>
</gene>
<dbReference type="GO" id="GO:0005436">
    <property type="term" value="F:sodium:phosphate symporter activity"/>
    <property type="evidence" value="ECO:0007669"/>
    <property type="project" value="InterPro"/>
</dbReference>
<dbReference type="PANTHER" id="PTHR10010">
    <property type="entry name" value="SOLUTE CARRIER FAMILY 34 SODIUM PHOSPHATE , MEMBER 2-RELATED"/>
    <property type="match status" value="1"/>
</dbReference>
<organism evidence="7">
    <name type="scientific">bioreactor metagenome</name>
    <dbReference type="NCBI Taxonomy" id="1076179"/>
    <lineage>
        <taxon>unclassified sequences</taxon>
        <taxon>metagenomes</taxon>
        <taxon>ecological metagenomes</taxon>
    </lineage>
</organism>
<protein>
    <recommendedName>
        <fullName evidence="8">PhoU domain-containing protein</fullName>
    </recommendedName>
</protein>
<dbReference type="EMBL" id="VSSQ01000487">
    <property type="protein sequence ID" value="MPL95922.1"/>
    <property type="molecule type" value="Genomic_DNA"/>
</dbReference>
<evidence type="ECO:0000313" key="7">
    <source>
        <dbReference type="EMBL" id="MPL95922.1"/>
    </source>
</evidence>
<proteinExistence type="predicted"/>
<reference evidence="7" key="1">
    <citation type="submission" date="2019-08" db="EMBL/GenBank/DDBJ databases">
        <authorList>
            <person name="Kucharzyk K."/>
            <person name="Murdoch R.W."/>
            <person name="Higgins S."/>
            <person name="Loffler F."/>
        </authorList>
    </citation>
    <scope>NUCLEOTIDE SEQUENCE</scope>
</reference>
<dbReference type="PANTHER" id="PTHR10010:SF46">
    <property type="entry name" value="SODIUM-DEPENDENT PHOSPHATE TRANSPORT PROTEIN 2B"/>
    <property type="match status" value="1"/>
</dbReference>
<feature type="transmembrane region" description="Helical" evidence="6">
    <location>
        <begin position="6"/>
        <end position="29"/>
    </location>
</feature>
<evidence type="ECO:0000256" key="5">
    <source>
        <dbReference type="ARBA" id="ARBA00023136"/>
    </source>
</evidence>
<keyword evidence="3 6" id="KW-0812">Transmembrane</keyword>
<evidence type="ECO:0000256" key="2">
    <source>
        <dbReference type="ARBA" id="ARBA00022475"/>
    </source>
</evidence>
<comment type="subcellular location">
    <subcellularLocation>
        <location evidence="1">Cell membrane</location>
        <topology evidence="1">Multi-pass membrane protein</topology>
    </subcellularLocation>
</comment>
<dbReference type="AlphaFoldDB" id="A0A644VZN3"/>
<dbReference type="GO" id="GO:0044341">
    <property type="term" value="P:sodium-dependent phosphate transport"/>
    <property type="evidence" value="ECO:0007669"/>
    <property type="project" value="InterPro"/>
</dbReference>
<evidence type="ECO:0000256" key="3">
    <source>
        <dbReference type="ARBA" id="ARBA00022692"/>
    </source>
</evidence>
<dbReference type="InterPro" id="IPR003841">
    <property type="entry name" value="Na/Pi_transpt"/>
</dbReference>
<evidence type="ECO:0000256" key="6">
    <source>
        <dbReference type="SAM" id="Phobius"/>
    </source>
</evidence>
<keyword evidence="4 6" id="KW-1133">Transmembrane helix</keyword>
<evidence type="ECO:0008006" key="8">
    <source>
        <dbReference type="Google" id="ProtNLM"/>
    </source>
</evidence>
<feature type="transmembrane region" description="Helical" evidence="6">
    <location>
        <begin position="50"/>
        <end position="76"/>
    </location>
</feature>
<name>A0A644VZN3_9ZZZZ</name>
<feature type="transmembrane region" description="Helical" evidence="6">
    <location>
        <begin position="246"/>
        <end position="267"/>
    </location>
</feature>
<comment type="caution">
    <text evidence="7">The sequence shown here is derived from an EMBL/GenBank/DDBJ whole genome shotgun (WGS) entry which is preliminary data.</text>
</comment>
<feature type="transmembrane region" description="Helical" evidence="6">
    <location>
        <begin position="96"/>
        <end position="123"/>
    </location>
</feature>
<feature type="transmembrane region" description="Helical" evidence="6">
    <location>
        <begin position="174"/>
        <end position="199"/>
    </location>
</feature>
<keyword evidence="2" id="KW-1003">Cell membrane</keyword>
<feature type="transmembrane region" description="Helical" evidence="6">
    <location>
        <begin position="135"/>
        <end position="154"/>
    </location>
</feature>
<feature type="transmembrane region" description="Helical" evidence="6">
    <location>
        <begin position="279"/>
        <end position="297"/>
    </location>
</feature>
<dbReference type="Pfam" id="PF02690">
    <property type="entry name" value="Na_Pi_cotrans"/>
    <property type="match status" value="2"/>
</dbReference>